<reference evidence="2" key="1">
    <citation type="submission" date="2023-06" db="EMBL/GenBank/DDBJ databases">
        <title>Black Yeasts Isolated from many extreme environments.</title>
        <authorList>
            <person name="Coleine C."/>
            <person name="Stajich J.E."/>
            <person name="Selbmann L."/>
        </authorList>
    </citation>
    <scope>NUCLEOTIDE SEQUENCE</scope>
    <source>
        <strain evidence="2">CCFEE 5200</strain>
    </source>
</reference>
<comment type="caution">
    <text evidence="2">The sequence shown here is derived from an EMBL/GenBank/DDBJ whole genome shotgun (WGS) entry which is preliminary data.</text>
</comment>
<feature type="compositionally biased region" description="Polar residues" evidence="1">
    <location>
        <begin position="231"/>
        <end position="254"/>
    </location>
</feature>
<feature type="region of interest" description="Disordered" evidence="1">
    <location>
        <begin position="115"/>
        <end position="134"/>
    </location>
</feature>
<proteinExistence type="predicted"/>
<evidence type="ECO:0000313" key="2">
    <source>
        <dbReference type="EMBL" id="KAK0968560.1"/>
    </source>
</evidence>
<dbReference type="Proteomes" id="UP001175353">
    <property type="component" value="Unassembled WGS sequence"/>
</dbReference>
<evidence type="ECO:0000256" key="1">
    <source>
        <dbReference type="SAM" id="MobiDB-lite"/>
    </source>
</evidence>
<protein>
    <submittedName>
        <fullName evidence="2">Uncharacterized protein</fullName>
    </submittedName>
</protein>
<dbReference type="EMBL" id="JAUJLE010000206">
    <property type="protein sequence ID" value="KAK0968560.1"/>
    <property type="molecule type" value="Genomic_DNA"/>
</dbReference>
<name>A0AAN6K7L4_9PEZI</name>
<sequence>MWSRIDKLGSLARHVKQWNPPENWESSMANDLGTVFGGYVYETKMPSIDIILEALHVDSFPWHVDTFTGWELDPHGHRVYALDQTMKTRPEHYDSYVPSFGPTSVLPPVYTSGTTHYHSTQSRRLPIKSTTPQEQTKLHCDAVYRTPSDLAQPRLVQTSLSPCRTSHSLQPANSPAFDLMVKRDRARVWYGSVLPAQEPHKLPPAAQGDTRNAQVGVGATMEPPAKKARRNPSSAQQGARHLATQTSLSGTTDRVQGDHDQHAMRQPTGPRSTKYNSGTETTPPLFLVRAPGSAIPPRSPVRVAYADPTHQSSTRARPAGSQLHCRCISENLVQLEPGMESSPVMMIGLPLGGMIEQAHIYRDDAVTRKEL</sequence>
<dbReference type="AlphaFoldDB" id="A0AAN6K7L4"/>
<evidence type="ECO:0000313" key="3">
    <source>
        <dbReference type="Proteomes" id="UP001175353"/>
    </source>
</evidence>
<keyword evidence="3" id="KW-1185">Reference proteome</keyword>
<organism evidence="2 3">
    <name type="scientific">Friedmanniomyces endolithicus</name>
    <dbReference type="NCBI Taxonomy" id="329885"/>
    <lineage>
        <taxon>Eukaryota</taxon>
        <taxon>Fungi</taxon>
        <taxon>Dikarya</taxon>
        <taxon>Ascomycota</taxon>
        <taxon>Pezizomycotina</taxon>
        <taxon>Dothideomycetes</taxon>
        <taxon>Dothideomycetidae</taxon>
        <taxon>Mycosphaerellales</taxon>
        <taxon>Teratosphaeriaceae</taxon>
        <taxon>Friedmanniomyces</taxon>
    </lineage>
</organism>
<feature type="region of interest" description="Disordered" evidence="1">
    <location>
        <begin position="221"/>
        <end position="283"/>
    </location>
</feature>
<feature type="compositionally biased region" description="Polar residues" evidence="1">
    <location>
        <begin position="269"/>
        <end position="282"/>
    </location>
</feature>
<gene>
    <name evidence="2" type="ORF">LTR91_016694</name>
</gene>
<accession>A0AAN6K7L4</accession>